<evidence type="ECO:0000256" key="4">
    <source>
        <dbReference type="ARBA" id="ARBA00022490"/>
    </source>
</evidence>
<dbReference type="GO" id="GO:0005829">
    <property type="term" value="C:cytosol"/>
    <property type="evidence" value="ECO:0007669"/>
    <property type="project" value="TreeGrafter"/>
</dbReference>
<evidence type="ECO:0000256" key="6">
    <source>
        <dbReference type="ARBA" id="ARBA00022723"/>
    </source>
</evidence>
<comment type="subcellular location">
    <subcellularLocation>
        <location evidence="1 12">Cytoplasm</location>
    </subcellularLocation>
</comment>
<dbReference type="InterPro" id="IPR032678">
    <property type="entry name" value="tRNA-synt_1_cat_dom"/>
</dbReference>
<dbReference type="InterPro" id="IPR015273">
    <property type="entry name" value="Cys-tRNA-synt_Ia_DALR"/>
</dbReference>
<feature type="binding site" evidence="12">
    <location>
        <position position="234"/>
    </location>
    <ligand>
        <name>Zn(2+)</name>
        <dbReference type="ChEBI" id="CHEBI:29105"/>
    </ligand>
</feature>
<evidence type="ECO:0000313" key="14">
    <source>
        <dbReference type="EMBL" id="RMA97321.1"/>
    </source>
</evidence>
<keyword evidence="10 12" id="KW-0648">Protein biosynthesis</keyword>
<dbReference type="PRINTS" id="PR00983">
    <property type="entry name" value="TRNASYNTHCYS"/>
</dbReference>
<keyword evidence="4 12" id="KW-0963">Cytoplasm</keyword>
<dbReference type="EMBL" id="REFO01000011">
    <property type="protein sequence ID" value="RMA97321.1"/>
    <property type="molecule type" value="Genomic_DNA"/>
</dbReference>
<evidence type="ECO:0000256" key="3">
    <source>
        <dbReference type="ARBA" id="ARBA00011245"/>
    </source>
</evidence>
<evidence type="ECO:0000256" key="7">
    <source>
        <dbReference type="ARBA" id="ARBA00022741"/>
    </source>
</evidence>
<feature type="binding site" evidence="12">
    <location>
        <position position="29"/>
    </location>
    <ligand>
        <name>Zn(2+)</name>
        <dbReference type="ChEBI" id="CHEBI:29105"/>
    </ligand>
</feature>
<dbReference type="SMART" id="SM00840">
    <property type="entry name" value="DALR_2"/>
    <property type="match status" value="1"/>
</dbReference>
<feature type="binding site" evidence="12">
    <location>
        <position position="209"/>
    </location>
    <ligand>
        <name>Zn(2+)</name>
        <dbReference type="ChEBI" id="CHEBI:29105"/>
    </ligand>
</feature>
<dbReference type="PANTHER" id="PTHR10890:SF3">
    <property type="entry name" value="CYSTEINE--TRNA LIGASE, CYTOPLASMIC"/>
    <property type="match status" value="1"/>
</dbReference>
<keyword evidence="11 12" id="KW-0030">Aminoacyl-tRNA synthetase</keyword>
<keyword evidence="15" id="KW-1185">Reference proteome</keyword>
<sequence>MSLIIHNTLTGKEEEFVPIEPGKVRIYVCGVTTYDVNHVGHGRSLIVFDMIRRYLRYLGYEVKFVRNFTDVDDKIINRAKNECVPFTVISDRYIKSYFEDAENFKIEPADIEPRVTTHIPDIIDLIKKLVEKGYAYEVEGDVYFSVRKFKDYGKLSKRSIDELLAGARVEPGDKKKDPLDFALWKAAKAGEPSWDSPWGKGRPGWHTECTAMIFKHLGETIDIHGGGLDLTFPHHENELAQAEAITEKPFAKYWIHNGLVTVNGQKMSKSLGNYITLKEIYSKYHPDILRLLVLSVHYRSPLDFSWEKLEETKKAYERLKNAIEEYEILEKLPINPDFEDDLYEDIAKAEQSFYRAMSEDFNTPEALASLFGLVREMNILKDKAVKEGGISSKALKSYKEAADTIYNIARDIFGFFDSLKPCIEVEEIKNIEKEKSFIDEELIQLLIDIRNKARKDKNFQLADYIRDSLKEKGIILEDTPVGTKWKKEL</sequence>
<dbReference type="SUPFAM" id="SSF52374">
    <property type="entry name" value="Nucleotidylyl transferase"/>
    <property type="match status" value="1"/>
</dbReference>
<dbReference type="RefSeq" id="WP_121923104.1">
    <property type="nucleotide sequence ID" value="NZ_REFO01000011.1"/>
</dbReference>
<evidence type="ECO:0000256" key="1">
    <source>
        <dbReference type="ARBA" id="ARBA00004496"/>
    </source>
</evidence>
<feature type="binding site" evidence="12">
    <location>
        <position position="238"/>
    </location>
    <ligand>
        <name>Zn(2+)</name>
        <dbReference type="ChEBI" id="CHEBI:29105"/>
    </ligand>
</feature>
<comment type="caution">
    <text evidence="14">The sequence shown here is derived from an EMBL/GenBank/DDBJ whole genome shotgun (WGS) entry which is preliminary data.</text>
</comment>
<evidence type="ECO:0000256" key="12">
    <source>
        <dbReference type="HAMAP-Rule" id="MF_00041"/>
    </source>
</evidence>
<comment type="cofactor">
    <cofactor evidence="12">
        <name>Zn(2+)</name>
        <dbReference type="ChEBI" id="CHEBI:29105"/>
    </cofactor>
    <text evidence="12">Binds 1 zinc ion per subunit.</text>
</comment>
<keyword evidence="6 12" id="KW-0479">Metal-binding</keyword>
<dbReference type="GO" id="GO:0004817">
    <property type="term" value="F:cysteine-tRNA ligase activity"/>
    <property type="evidence" value="ECO:0007669"/>
    <property type="project" value="UniProtKB-UniRule"/>
</dbReference>
<dbReference type="GO" id="GO:0006423">
    <property type="term" value="P:cysteinyl-tRNA aminoacylation"/>
    <property type="evidence" value="ECO:0007669"/>
    <property type="project" value="UniProtKB-UniRule"/>
</dbReference>
<dbReference type="Pfam" id="PF09190">
    <property type="entry name" value="DALR_2"/>
    <property type="match status" value="1"/>
</dbReference>
<proteinExistence type="inferred from homology"/>
<feature type="short sequence motif" description="'KMSKS' region" evidence="12">
    <location>
        <begin position="266"/>
        <end position="270"/>
    </location>
</feature>
<comment type="catalytic activity">
    <reaction evidence="12">
        <text>tRNA(Cys) + L-cysteine + ATP = L-cysteinyl-tRNA(Cys) + AMP + diphosphate</text>
        <dbReference type="Rhea" id="RHEA:17773"/>
        <dbReference type="Rhea" id="RHEA-COMP:9661"/>
        <dbReference type="Rhea" id="RHEA-COMP:9679"/>
        <dbReference type="ChEBI" id="CHEBI:30616"/>
        <dbReference type="ChEBI" id="CHEBI:33019"/>
        <dbReference type="ChEBI" id="CHEBI:35235"/>
        <dbReference type="ChEBI" id="CHEBI:78442"/>
        <dbReference type="ChEBI" id="CHEBI:78517"/>
        <dbReference type="ChEBI" id="CHEBI:456215"/>
        <dbReference type="EC" id="6.1.1.16"/>
    </reaction>
</comment>
<keyword evidence="7 12" id="KW-0547">Nucleotide-binding</keyword>
<reference evidence="14 15" key="1">
    <citation type="submission" date="2018-10" db="EMBL/GenBank/DDBJ databases">
        <title>Genomic Encyclopedia of Archaeal and Bacterial Type Strains, Phase II (KMG-II): from individual species to whole genera.</title>
        <authorList>
            <person name="Goeker M."/>
        </authorList>
    </citation>
    <scope>NUCLEOTIDE SEQUENCE [LARGE SCALE GENOMIC DNA]</scope>
    <source>
        <strain evidence="14 15">VM1</strain>
    </source>
</reference>
<gene>
    <name evidence="12" type="primary">cysS</name>
    <name evidence="14" type="ORF">CLV39_0981</name>
</gene>
<dbReference type="AlphaFoldDB" id="A0A3M0BJD0"/>
<accession>A0A3M0BJD0</accession>
<feature type="domain" description="Cysteinyl-tRNA synthetase class Ia DALR" evidence="13">
    <location>
        <begin position="352"/>
        <end position="414"/>
    </location>
</feature>
<dbReference type="PANTHER" id="PTHR10890">
    <property type="entry name" value="CYSTEINYL-TRNA SYNTHETASE"/>
    <property type="match status" value="1"/>
</dbReference>
<dbReference type="GO" id="GO:0005524">
    <property type="term" value="F:ATP binding"/>
    <property type="evidence" value="ECO:0007669"/>
    <property type="project" value="UniProtKB-UniRule"/>
</dbReference>
<dbReference type="Pfam" id="PF01406">
    <property type="entry name" value="tRNA-synt_1e"/>
    <property type="match status" value="1"/>
</dbReference>
<evidence type="ECO:0000256" key="11">
    <source>
        <dbReference type="ARBA" id="ARBA00023146"/>
    </source>
</evidence>
<dbReference type="InterPro" id="IPR015803">
    <property type="entry name" value="Cys-tRNA-ligase"/>
</dbReference>
<protein>
    <recommendedName>
        <fullName evidence="12">Cysteine--tRNA ligase</fullName>
        <ecNumber evidence="12">6.1.1.16</ecNumber>
    </recommendedName>
    <alternativeName>
        <fullName evidence="12">Cysteinyl-tRNA synthetase</fullName>
        <shortName evidence="12">CysRS</shortName>
    </alternativeName>
</protein>
<evidence type="ECO:0000256" key="8">
    <source>
        <dbReference type="ARBA" id="ARBA00022833"/>
    </source>
</evidence>
<keyword evidence="8 12" id="KW-0862">Zinc</keyword>
<dbReference type="GO" id="GO:0008270">
    <property type="term" value="F:zinc ion binding"/>
    <property type="evidence" value="ECO:0007669"/>
    <property type="project" value="UniProtKB-UniRule"/>
</dbReference>
<organism evidence="14 15">
    <name type="scientific">Hydrogenothermus marinus</name>
    <dbReference type="NCBI Taxonomy" id="133270"/>
    <lineage>
        <taxon>Bacteria</taxon>
        <taxon>Pseudomonadati</taxon>
        <taxon>Aquificota</taxon>
        <taxon>Aquificia</taxon>
        <taxon>Aquificales</taxon>
        <taxon>Hydrogenothermaceae</taxon>
        <taxon>Hydrogenothermus</taxon>
    </lineage>
</organism>
<evidence type="ECO:0000256" key="5">
    <source>
        <dbReference type="ARBA" id="ARBA00022598"/>
    </source>
</evidence>
<dbReference type="NCBIfam" id="TIGR00435">
    <property type="entry name" value="cysS"/>
    <property type="match status" value="1"/>
</dbReference>
<feature type="binding site" evidence="12">
    <location>
        <position position="269"/>
    </location>
    <ligand>
        <name>ATP</name>
        <dbReference type="ChEBI" id="CHEBI:30616"/>
    </ligand>
</feature>
<evidence type="ECO:0000256" key="2">
    <source>
        <dbReference type="ARBA" id="ARBA00005594"/>
    </source>
</evidence>
<name>A0A3M0BJD0_9AQUI</name>
<evidence type="ECO:0000256" key="9">
    <source>
        <dbReference type="ARBA" id="ARBA00022840"/>
    </source>
</evidence>
<dbReference type="Gene3D" id="3.40.50.620">
    <property type="entry name" value="HUPs"/>
    <property type="match status" value="1"/>
</dbReference>
<dbReference type="InterPro" id="IPR009080">
    <property type="entry name" value="tRNAsynth_Ia_anticodon-bd"/>
</dbReference>
<comment type="subunit">
    <text evidence="3 12">Monomer.</text>
</comment>
<dbReference type="Gene3D" id="1.20.120.1910">
    <property type="entry name" value="Cysteine-tRNA ligase, C-terminal anti-codon recognition domain"/>
    <property type="match status" value="1"/>
</dbReference>
<dbReference type="EC" id="6.1.1.16" evidence="12"/>
<dbReference type="CDD" id="cd00672">
    <property type="entry name" value="CysRS_core"/>
    <property type="match status" value="1"/>
</dbReference>
<feature type="short sequence motif" description="'HIGH' region" evidence="12">
    <location>
        <begin position="31"/>
        <end position="41"/>
    </location>
</feature>
<dbReference type="OrthoDB" id="9815130at2"/>
<evidence type="ECO:0000313" key="15">
    <source>
        <dbReference type="Proteomes" id="UP000280842"/>
    </source>
</evidence>
<dbReference type="InterPro" id="IPR024909">
    <property type="entry name" value="Cys-tRNA/MSH_ligase"/>
</dbReference>
<dbReference type="Proteomes" id="UP000280842">
    <property type="component" value="Unassembled WGS sequence"/>
</dbReference>
<dbReference type="SUPFAM" id="SSF47323">
    <property type="entry name" value="Anticodon-binding domain of a subclass of class I aminoacyl-tRNA synthetases"/>
    <property type="match status" value="1"/>
</dbReference>
<evidence type="ECO:0000256" key="10">
    <source>
        <dbReference type="ARBA" id="ARBA00022917"/>
    </source>
</evidence>
<dbReference type="FunFam" id="3.40.50.620:FF:000009">
    <property type="entry name" value="Cysteine--tRNA ligase"/>
    <property type="match status" value="1"/>
</dbReference>
<keyword evidence="9 12" id="KW-0067">ATP-binding</keyword>
<keyword evidence="5 12" id="KW-0436">Ligase</keyword>
<dbReference type="InterPro" id="IPR014729">
    <property type="entry name" value="Rossmann-like_a/b/a_fold"/>
</dbReference>
<dbReference type="HAMAP" id="MF_00041">
    <property type="entry name" value="Cys_tRNA_synth"/>
    <property type="match status" value="1"/>
</dbReference>
<comment type="similarity">
    <text evidence="2 12">Belongs to the class-I aminoacyl-tRNA synthetase family.</text>
</comment>
<evidence type="ECO:0000259" key="13">
    <source>
        <dbReference type="SMART" id="SM00840"/>
    </source>
</evidence>